<keyword evidence="1" id="KW-0812">Transmembrane</keyword>
<proteinExistence type="predicted"/>
<protein>
    <submittedName>
        <fullName evidence="2">Uncharacterized protein</fullName>
    </submittedName>
</protein>
<dbReference type="AlphaFoldDB" id="A0A285TR92"/>
<sequence length="131" mass="15009">MRVKEIVLMIIGLLALTVMILLFWVTSPGVKDKAWIDDISDPLLKSVTDAQDPKLDALARNFIDCVREQRLRVQCAEAVGSYANSTDQLAAYQELVTLVNKESKLRHERLLEKRRKQREAARPMVMPWLGF</sequence>
<keyword evidence="1" id="KW-1133">Transmembrane helix</keyword>
<accession>A0A285TR92</accession>
<evidence type="ECO:0000313" key="3">
    <source>
        <dbReference type="Proteomes" id="UP000219068"/>
    </source>
</evidence>
<keyword evidence="1" id="KW-0472">Membrane</keyword>
<feature type="transmembrane region" description="Helical" evidence="1">
    <location>
        <begin position="6"/>
        <end position="25"/>
    </location>
</feature>
<gene>
    <name evidence="2" type="ORF">SAMN05428964_1059</name>
</gene>
<evidence type="ECO:0000313" key="2">
    <source>
        <dbReference type="EMBL" id="SOC25897.1"/>
    </source>
</evidence>
<reference evidence="2 3" key="1">
    <citation type="submission" date="2017-08" db="EMBL/GenBank/DDBJ databases">
        <authorList>
            <person name="de Groot N.N."/>
        </authorList>
    </citation>
    <scope>NUCLEOTIDE SEQUENCE [LARGE SCALE GENOMIC DNA]</scope>
    <source>
        <strain evidence="2 3">USBA 78</strain>
    </source>
</reference>
<name>A0A285TR92_9PROT</name>
<dbReference type="EMBL" id="OBMM01000005">
    <property type="protein sequence ID" value="SOC25897.1"/>
    <property type="molecule type" value="Genomic_DNA"/>
</dbReference>
<evidence type="ECO:0000256" key="1">
    <source>
        <dbReference type="SAM" id="Phobius"/>
    </source>
</evidence>
<organism evidence="2 3">
    <name type="scientific">Thalassospira xiamenensis</name>
    <dbReference type="NCBI Taxonomy" id="220697"/>
    <lineage>
        <taxon>Bacteria</taxon>
        <taxon>Pseudomonadati</taxon>
        <taxon>Pseudomonadota</taxon>
        <taxon>Alphaproteobacteria</taxon>
        <taxon>Rhodospirillales</taxon>
        <taxon>Thalassospiraceae</taxon>
        <taxon>Thalassospira</taxon>
    </lineage>
</organism>
<dbReference type="Proteomes" id="UP000219068">
    <property type="component" value="Unassembled WGS sequence"/>
</dbReference>